<dbReference type="FunFam" id="1.20.58.570:FF:000001">
    <property type="entry name" value="F-actin-capping protein subunit beta"/>
    <property type="match status" value="1"/>
</dbReference>
<dbReference type="InterPro" id="IPR019771">
    <property type="entry name" value="F-actin_capping_bsu_CS"/>
</dbReference>
<name>A0A2D3UZN9_9PEZI</name>
<dbReference type="PROSITE" id="PS00231">
    <property type="entry name" value="F_ACTIN_CAPPING_BETA"/>
    <property type="match status" value="1"/>
</dbReference>
<evidence type="ECO:0000256" key="2">
    <source>
        <dbReference type="ARBA" id="ARBA00006039"/>
    </source>
</evidence>
<evidence type="ECO:0000256" key="1">
    <source>
        <dbReference type="ARBA" id="ARBA00004245"/>
    </source>
</evidence>
<dbReference type="GO" id="GO:0030036">
    <property type="term" value="P:actin cytoskeleton organization"/>
    <property type="evidence" value="ECO:0007669"/>
    <property type="project" value="InterPro"/>
</dbReference>
<dbReference type="Pfam" id="PF01115">
    <property type="entry name" value="F_actin_cap_B"/>
    <property type="match status" value="1"/>
</dbReference>
<keyword evidence="4 9" id="KW-0117">Actin capping</keyword>
<protein>
    <recommendedName>
        <fullName evidence="3 9">F-actin-capping protein subunit beta</fullName>
    </recommendedName>
</protein>
<dbReference type="GO" id="GO:0008290">
    <property type="term" value="C:F-actin capping protein complex"/>
    <property type="evidence" value="ECO:0007669"/>
    <property type="project" value="UniProtKB-UniRule"/>
</dbReference>
<gene>
    <name evidence="10" type="ORF">RCC_03713</name>
</gene>
<keyword evidence="5 9" id="KW-0963">Cytoplasm</keyword>
<evidence type="ECO:0000256" key="8">
    <source>
        <dbReference type="ARBA" id="ARBA00044965"/>
    </source>
</evidence>
<proteinExistence type="inferred from homology"/>
<dbReference type="RefSeq" id="XP_023624767.1">
    <property type="nucleotide sequence ID" value="XM_023768999.1"/>
</dbReference>
<dbReference type="Proteomes" id="UP000225277">
    <property type="component" value="Unassembled WGS sequence"/>
</dbReference>
<dbReference type="OrthoDB" id="9979678at2759"/>
<dbReference type="InterPro" id="IPR037282">
    <property type="entry name" value="CapZ_alpha/beta"/>
</dbReference>
<dbReference type="InterPro" id="IPR042276">
    <property type="entry name" value="CapZ_alpha/beta_2"/>
</dbReference>
<dbReference type="Gene3D" id="3.90.1150.210">
    <property type="entry name" value="F-actin capping protein, beta subunit"/>
    <property type="match status" value="1"/>
</dbReference>
<evidence type="ECO:0000256" key="6">
    <source>
        <dbReference type="ARBA" id="ARBA00023203"/>
    </source>
</evidence>
<keyword evidence="7 9" id="KW-0206">Cytoskeleton</keyword>
<organism evidence="10 11">
    <name type="scientific">Ramularia collo-cygni</name>
    <dbReference type="NCBI Taxonomy" id="112498"/>
    <lineage>
        <taxon>Eukaryota</taxon>
        <taxon>Fungi</taxon>
        <taxon>Dikarya</taxon>
        <taxon>Ascomycota</taxon>
        <taxon>Pezizomycotina</taxon>
        <taxon>Dothideomycetes</taxon>
        <taxon>Dothideomycetidae</taxon>
        <taxon>Mycosphaerellales</taxon>
        <taxon>Mycosphaerellaceae</taxon>
        <taxon>Ramularia</taxon>
    </lineage>
</organism>
<comment type="subunit">
    <text evidence="8">Component of the F-actin capping complex, composed of a heterodimer of an alpha and a beta subunit.</text>
</comment>
<comment type="subunit">
    <text evidence="9">Heterodimer of an alpha and a beta subunit.</text>
</comment>
<evidence type="ECO:0000256" key="3">
    <source>
        <dbReference type="ARBA" id="ARBA00021859"/>
    </source>
</evidence>
<evidence type="ECO:0000256" key="9">
    <source>
        <dbReference type="RuleBase" id="RU365078"/>
    </source>
</evidence>
<dbReference type="SUPFAM" id="SSF90096">
    <property type="entry name" value="Subunits of heterodimeric actin filament capping protein Capz"/>
    <property type="match status" value="1"/>
</dbReference>
<dbReference type="Gene3D" id="1.20.58.570">
    <property type="match status" value="1"/>
</dbReference>
<reference evidence="10 11" key="1">
    <citation type="submission" date="2016-03" db="EMBL/GenBank/DDBJ databases">
        <authorList>
            <person name="Ploux O."/>
        </authorList>
    </citation>
    <scope>NUCLEOTIDE SEQUENCE [LARGE SCALE GENOMIC DNA]</scope>
    <source>
        <strain evidence="10 11">URUG2</strain>
    </source>
</reference>
<dbReference type="InterPro" id="IPR001698">
    <property type="entry name" value="CAPZB"/>
</dbReference>
<dbReference type="GO" id="GO:0051016">
    <property type="term" value="P:barbed-end actin filament capping"/>
    <property type="evidence" value="ECO:0007669"/>
    <property type="project" value="UniProtKB-UniRule"/>
</dbReference>
<comment type="similarity">
    <text evidence="2 9">Belongs to the F-actin-capping protein beta subunit family.</text>
</comment>
<dbReference type="STRING" id="112498.A0A2D3UZN9"/>
<evidence type="ECO:0000256" key="4">
    <source>
        <dbReference type="ARBA" id="ARBA00022467"/>
    </source>
</evidence>
<evidence type="ECO:0000313" key="11">
    <source>
        <dbReference type="Proteomes" id="UP000225277"/>
    </source>
</evidence>
<dbReference type="InterPro" id="IPR043175">
    <property type="entry name" value="CAPZB_N"/>
</dbReference>
<sequence>MDPFDAAIDLLRRLPPSSTSQNLSGIISLQPALEEDLLSSVDVTLKTTRCPTTGRDFLCCDYNRDNQSYRSPWSNTFHPPIDPEDAADLLPKGRIRTMEEALNAGVDVYRELYYEGGVSSAYLWELEDGFAGVVLFKKVVGEAGWDSIHVLEVQEAATKRKAHYKLTSTVILDLGVKGGAGVDSLELAGNLTRQQQNELALQGISDGQIETSHVGNIGRMVEEMETKMRNLLQEVYFGKARDVVGDLRSMRSLSDVEGDRRQQREVMSKISR</sequence>
<dbReference type="AlphaFoldDB" id="A0A2D3UZN9"/>
<dbReference type="EMBL" id="FJUY01000004">
    <property type="protein sequence ID" value="CZT17877.1"/>
    <property type="molecule type" value="Genomic_DNA"/>
</dbReference>
<dbReference type="GeneID" id="35598910"/>
<comment type="function">
    <text evidence="9">F-actin-capping proteins bind in a Ca(2+)-independent manner to the fast growing ends of actin filaments (barbed end) thereby blocking the exchange of subunits at these ends. Unlike other capping proteins (such as gelsolin and severin), these proteins do not sever actin filaments.</text>
</comment>
<keyword evidence="11" id="KW-1185">Reference proteome</keyword>
<dbReference type="GO" id="GO:0051015">
    <property type="term" value="F:actin filament binding"/>
    <property type="evidence" value="ECO:0007669"/>
    <property type="project" value="TreeGrafter"/>
</dbReference>
<evidence type="ECO:0000256" key="7">
    <source>
        <dbReference type="ARBA" id="ARBA00023212"/>
    </source>
</evidence>
<evidence type="ECO:0000256" key="5">
    <source>
        <dbReference type="ARBA" id="ARBA00022490"/>
    </source>
</evidence>
<dbReference type="PRINTS" id="PR00192">
    <property type="entry name" value="FACTINCAPB"/>
</dbReference>
<comment type="subcellular location">
    <subcellularLocation>
        <location evidence="1 9">Cytoplasm</location>
        <location evidence="1 9">Cytoskeleton</location>
    </subcellularLocation>
</comment>
<dbReference type="PANTHER" id="PTHR10619">
    <property type="entry name" value="F-ACTIN-CAPPING PROTEIN SUBUNIT BETA"/>
    <property type="match status" value="1"/>
</dbReference>
<dbReference type="PANTHER" id="PTHR10619:SF0">
    <property type="entry name" value="F-ACTIN-CAPPING PROTEIN SUBUNIT BETA ISOFORMS 1 AND 2"/>
    <property type="match status" value="1"/>
</dbReference>
<dbReference type="GO" id="GO:0000902">
    <property type="term" value="P:cell morphogenesis"/>
    <property type="evidence" value="ECO:0007669"/>
    <property type="project" value="TreeGrafter"/>
</dbReference>
<dbReference type="GO" id="GO:0030479">
    <property type="term" value="C:actin cortical patch"/>
    <property type="evidence" value="ECO:0007669"/>
    <property type="project" value="TreeGrafter"/>
</dbReference>
<accession>A0A2D3UZN9</accession>
<evidence type="ECO:0000313" key="10">
    <source>
        <dbReference type="EMBL" id="CZT17877.1"/>
    </source>
</evidence>
<keyword evidence="6 9" id="KW-0009">Actin-binding</keyword>